<feature type="chain" id="PRO_5040875780" evidence="1">
    <location>
        <begin position="32"/>
        <end position="975"/>
    </location>
</feature>
<feature type="signal peptide" evidence="1">
    <location>
        <begin position="1"/>
        <end position="31"/>
    </location>
</feature>
<dbReference type="AlphaFoldDB" id="A0A9W4ECN6"/>
<reference evidence="3" key="1">
    <citation type="submission" date="2021-06" db="EMBL/GenBank/DDBJ databases">
        <authorList>
            <person name="Arsene-Ploetze F."/>
        </authorList>
    </citation>
    <scope>NUCLEOTIDE SEQUENCE</scope>
    <source>
        <strain evidence="3">SBRY1</strain>
    </source>
</reference>
<dbReference type="PANTHER" id="PTHR36453">
    <property type="entry name" value="SECRETED PROTEIN-RELATED"/>
    <property type="match status" value="1"/>
</dbReference>
<feature type="domain" description="Alpha-galactosidase NEW3" evidence="2">
    <location>
        <begin position="687"/>
        <end position="748"/>
    </location>
</feature>
<dbReference type="Gene3D" id="2.160.20.10">
    <property type="entry name" value="Single-stranded right-handed beta-helix, Pectin lyase-like"/>
    <property type="match status" value="2"/>
</dbReference>
<dbReference type="PANTHER" id="PTHR36453:SF1">
    <property type="entry name" value="RIGHT HANDED BETA HELIX DOMAIN-CONTAINING PROTEIN"/>
    <property type="match status" value="1"/>
</dbReference>
<evidence type="ECO:0000256" key="1">
    <source>
        <dbReference type="SAM" id="SignalP"/>
    </source>
</evidence>
<evidence type="ECO:0000259" key="2">
    <source>
        <dbReference type="Pfam" id="PF10633"/>
    </source>
</evidence>
<dbReference type="SUPFAM" id="SSF51126">
    <property type="entry name" value="Pectin lyase-like"/>
    <property type="match status" value="1"/>
</dbReference>
<dbReference type="SMART" id="SM00710">
    <property type="entry name" value="PbH1"/>
    <property type="match status" value="5"/>
</dbReference>
<dbReference type="Proteomes" id="UP001153328">
    <property type="component" value="Unassembled WGS sequence"/>
</dbReference>
<dbReference type="Gene3D" id="2.60.120.200">
    <property type="match status" value="1"/>
</dbReference>
<organism evidence="3 4">
    <name type="scientific">Actinacidiphila bryophytorum</name>
    <dbReference type="NCBI Taxonomy" id="1436133"/>
    <lineage>
        <taxon>Bacteria</taxon>
        <taxon>Bacillati</taxon>
        <taxon>Actinomycetota</taxon>
        <taxon>Actinomycetes</taxon>
        <taxon>Kitasatosporales</taxon>
        <taxon>Streptomycetaceae</taxon>
        <taxon>Actinacidiphila</taxon>
    </lineage>
</organism>
<proteinExistence type="predicted"/>
<dbReference type="InterPro" id="IPR011050">
    <property type="entry name" value="Pectin_lyase_fold/virulence"/>
</dbReference>
<sequence length="975" mass="101486">MHRYPRATAAALAAALAALAASALTAAPAHAAAAPGPVARIVVSPQGGHGPAADGRHVSTLQEAQKLARTLSGKADVIVSLAGGTYRLAEPWKLTSADSGRNGHTVTWQALPGEQPVLSGGQQVTGWTLKDAADNIYAAPVPVGADSRQLYVDGSLAPRAAVSISRSDVKITPTGMTIVNPALDYLASLPQQSRIELESQNSFTDRYAPVQSISGSTITMQQPAWNNNNWGYDTLASPFAGGSLQLENSYSFLKTAGQWYLDPQAGQLYYKAPAGTDPSHSDIELPRLTSLLQISGSYTDPVHDITVKDIAFQHTTWLQPSTSAGYADQQNGAFIASAYPQPSDFITSCRSGCPQFEAARNGWQQMPAAVQVSAARGITFTGDTFAHLGQVGLGIGNDADAHASGVGLGTSDITVHHNTFTDDSGAGVVVGGIQPDAHHPSDPAMVNRDVTITDNLVTKVAEDYREMSGILSTYVTHAVISHNEVSNLAYDGIDVGWGWGANDPGGSQDYRNRGLYDYQPVYTTPTTLKNTVVTDNLIHGTKKVFHDGGSLYNLSANPGSVFEGNYIHDNQHTVGLYLDEGSRYVSLKNNVIQDSGVWAFTNAGSTNNTNDSTFDTNWYNSGATQVATGSPHNNILTGNVQVSGDSWPLAAQRVMYTAGIEPALRTPADSRPAPAGAALTAGKSSLDAGGSTTLTGTVQNFSTGRITGLKAGLDLPAGWTAEPVAPAPATLAGGATASFSWRVTAPSTVTDPLSNAAFTLKAAYRSGPEQFSTSSTARVAVAGALTSLRSFGSVPSVFGQQGDRYAILTGGNDIWGAGGQHFDEYGAIYSPGAAGPSSTLTVKVTAQQAVDPWSKAGLVLRNDLSAPGVSQGYAALVATPGNGVSLQWQDATTPGYLDQFAASVDKAVKAPVWLRLVRSGDRLSGYYSADGAGWTQVGSAITLAGAAAVQDAGMIATAHSPSAQGEADFSDFQVS</sequence>
<protein>
    <submittedName>
        <fullName evidence="3">Right handed beta helix region</fullName>
    </submittedName>
</protein>
<dbReference type="SUPFAM" id="SSF49899">
    <property type="entry name" value="Concanavalin A-like lectins/glucanases"/>
    <property type="match status" value="1"/>
</dbReference>
<keyword evidence="4" id="KW-1185">Reference proteome</keyword>
<dbReference type="Pfam" id="PF10633">
    <property type="entry name" value="NPCBM_assoc"/>
    <property type="match status" value="1"/>
</dbReference>
<evidence type="ECO:0000313" key="3">
    <source>
        <dbReference type="EMBL" id="CAG7612792.1"/>
    </source>
</evidence>
<accession>A0A9W4ECN6</accession>
<dbReference type="InterPro" id="IPR012334">
    <property type="entry name" value="Pectin_lyas_fold"/>
</dbReference>
<dbReference type="InterPro" id="IPR013320">
    <property type="entry name" value="ConA-like_dom_sf"/>
</dbReference>
<keyword evidence="1" id="KW-0732">Signal</keyword>
<dbReference type="InterPro" id="IPR006626">
    <property type="entry name" value="PbH1"/>
</dbReference>
<name>A0A9W4ECN6_9ACTN</name>
<evidence type="ECO:0000313" key="4">
    <source>
        <dbReference type="Proteomes" id="UP001153328"/>
    </source>
</evidence>
<dbReference type="RefSeq" id="WP_205048666.1">
    <property type="nucleotide sequence ID" value="NZ_CAJVAX010000002.1"/>
</dbReference>
<dbReference type="InterPro" id="IPR018905">
    <property type="entry name" value="A-galactase_NEW3"/>
</dbReference>
<gene>
    <name evidence="3" type="ORF">SBRY_100070</name>
</gene>
<comment type="caution">
    <text evidence="3">The sequence shown here is derived from an EMBL/GenBank/DDBJ whole genome shotgun (WGS) entry which is preliminary data.</text>
</comment>
<dbReference type="EMBL" id="CAJVAX010000002">
    <property type="protein sequence ID" value="CAG7612792.1"/>
    <property type="molecule type" value="Genomic_DNA"/>
</dbReference>